<comment type="subcellular location">
    <subcellularLocation>
        <location evidence="1">Nucleus</location>
    </subcellularLocation>
</comment>
<evidence type="ECO:0000256" key="6">
    <source>
        <dbReference type="ARBA" id="ARBA00023015"/>
    </source>
</evidence>
<accession>A0A0C3J339</accession>
<proteinExistence type="predicted"/>
<reference evidence="13" key="2">
    <citation type="submission" date="2015-01" db="EMBL/GenBank/DDBJ databases">
        <title>Evolutionary Origins and Diversification of the Mycorrhizal Mutualists.</title>
        <authorList>
            <consortium name="DOE Joint Genome Institute"/>
            <consortium name="Mycorrhizal Genomics Consortium"/>
            <person name="Kohler A."/>
            <person name="Kuo A."/>
            <person name="Nagy L.G."/>
            <person name="Floudas D."/>
            <person name="Copeland A."/>
            <person name="Barry K.W."/>
            <person name="Cichocki N."/>
            <person name="Veneault-Fourrey C."/>
            <person name="LaButti K."/>
            <person name="Lindquist E.A."/>
            <person name="Lipzen A."/>
            <person name="Lundell T."/>
            <person name="Morin E."/>
            <person name="Murat C."/>
            <person name="Riley R."/>
            <person name="Ohm R."/>
            <person name="Sun H."/>
            <person name="Tunlid A."/>
            <person name="Henrissat B."/>
            <person name="Grigoriev I.V."/>
            <person name="Hibbett D.S."/>
            <person name="Martin F."/>
        </authorList>
    </citation>
    <scope>NUCLEOTIDE SEQUENCE [LARGE SCALE GENOMIC DNA]</scope>
    <source>
        <strain evidence="13">Marx 270</strain>
    </source>
</reference>
<dbReference type="PROSITE" id="PS50157">
    <property type="entry name" value="ZINC_FINGER_C2H2_2"/>
    <property type="match status" value="2"/>
</dbReference>
<dbReference type="SUPFAM" id="SSF57667">
    <property type="entry name" value="beta-beta-alpha zinc fingers"/>
    <property type="match status" value="1"/>
</dbReference>
<dbReference type="InterPro" id="IPR051007">
    <property type="entry name" value="creA/MIG_C2H2-ZnF"/>
</dbReference>
<keyword evidence="6" id="KW-0805">Transcription regulation</keyword>
<dbReference type="PANTHER" id="PTHR47428">
    <property type="entry name" value="REGULATORY PROTEIN MIG1-RELATED"/>
    <property type="match status" value="1"/>
</dbReference>
<dbReference type="PANTHER" id="PTHR47428:SF2">
    <property type="entry name" value="ZINC FINGER PROTEIN RSV1"/>
    <property type="match status" value="1"/>
</dbReference>
<dbReference type="SMART" id="SM00355">
    <property type="entry name" value="ZnF_C2H2"/>
    <property type="match status" value="2"/>
</dbReference>
<evidence type="ECO:0000256" key="1">
    <source>
        <dbReference type="ARBA" id="ARBA00004123"/>
    </source>
</evidence>
<evidence type="ECO:0000256" key="8">
    <source>
        <dbReference type="ARBA" id="ARBA00023242"/>
    </source>
</evidence>
<evidence type="ECO:0000256" key="7">
    <source>
        <dbReference type="ARBA" id="ARBA00023163"/>
    </source>
</evidence>
<dbReference type="GO" id="GO:0005737">
    <property type="term" value="C:cytoplasm"/>
    <property type="evidence" value="ECO:0007669"/>
    <property type="project" value="TreeGrafter"/>
</dbReference>
<keyword evidence="2" id="KW-0479">Metal-binding</keyword>
<feature type="domain" description="C2H2-type" evidence="11">
    <location>
        <begin position="119"/>
        <end position="148"/>
    </location>
</feature>
<feature type="compositionally biased region" description="Polar residues" evidence="10">
    <location>
        <begin position="15"/>
        <end position="28"/>
    </location>
</feature>
<evidence type="ECO:0000256" key="2">
    <source>
        <dbReference type="ARBA" id="ARBA00022723"/>
    </source>
</evidence>
<dbReference type="InterPro" id="IPR013087">
    <property type="entry name" value="Znf_C2H2_type"/>
</dbReference>
<keyword evidence="4 9" id="KW-0863">Zinc-finger</keyword>
<dbReference type="AlphaFoldDB" id="A0A0C3J339"/>
<gene>
    <name evidence="12" type="ORF">M404DRAFT_1001417</name>
</gene>
<reference evidence="12 13" key="1">
    <citation type="submission" date="2014-04" db="EMBL/GenBank/DDBJ databases">
        <authorList>
            <consortium name="DOE Joint Genome Institute"/>
            <person name="Kuo A."/>
            <person name="Kohler A."/>
            <person name="Costa M.D."/>
            <person name="Nagy L.G."/>
            <person name="Floudas D."/>
            <person name="Copeland A."/>
            <person name="Barry K.W."/>
            <person name="Cichocki N."/>
            <person name="Veneault-Fourrey C."/>
            <person name="LaButti K."/>
            <person name="Lindquist E.A."/>
            <person name="Lipzen A."/>
            <person name="Lundell T."/>
            <person name="Morin E."/>
            <person name="Murat C."/>
            <person name="Sun H."/>
            <person name="Tunlid A."/>
            <person name="Henrissat B."/>
            <person name="Grigoriev I.V."/>
            <person name="Hibbett D.S."/>
            <person name="Martin F."/>
            <person name="Nordberg H.P."/>
            <person name="Cantor M.N."/>
            <person name="Hua S.X."/>
        </authorList>
    </citation>
    <scope>NUCLEOTIDE SEQUENCE [LARGE SCALE GENOMIC DNA]</scope>
    <source>
        <strain evidence="12 13">Marx 270</strain>
    </source>
</reference>
<dbReference type="GO" id="GO:0000433">
    <property type="term" value="P:carbon catabolite repression of transcription from RNA polymerase II promoter by glucose"/>
    <property type="evidence" value="ECO:0007669"/>
    <property type="project" value="TreeGrafter"/>
</dbReference>
<feature type="compositionally biased region" description="Low complexity" evidence="10">
    <location>
        <begin position="38"/>
        <end position="48"/>
    </location>
</feature>
<dbReference type="GO" id="GO:0005634">
    <property type="term" value="C:nucleus"/>
    <property type="evidence" value="ECO:0007669"/>
    <property type="project" value="UniProtKB-SubCell"/>
</dbReference>
<keyword evidence="7" id="KW-0804">Transcription</keyword>
<name>A0A0C3J339_PISTI</name>
<evidence type="ECO:0000256" key="9">
    <source>
        <dbReference type="PROSITE-ProRule" id="PRU00042"/>
    </source>
</evidence>
<protein>
    <recommendedName>
        <fullName evidence="11">C2H2-type domain-containing protein</fullName>
    </recommendedName>
</protein>
<feature type="domain" description="C2H2-type" evidence="11">
    <location>
        <begin position="90"/>
        <end position="118"/>
    </location>
</feature>
<organism evidence="12 13">
    <name type="scientific">Pisolithus tinctorius Marx 270</name>
    <dbReference type="NCBI Taxonomy" id="870435"/>
    <lineage>
        <taxon>Eukaryota</taxon>
        <taxon>Fungi</taxon>
        <taxon>Dikarya</taxon>
        <taxon>Basidiomycota</taxon>
        <taxon>Agaricomycotina</taxon>
        <taxon>Agaricomycetes</taxon>
        <taxon>Agaricomycetidae</taxon>
        <taxon>Boletales</taxon>
        <taxon>Sclerodermatineae</taxon>
        <taxon>Pisolithaceae</taxon>
        <taxon>Pisolithus</taxon>
    </lineage>
</organism>
<feature type="region of interest" description="Disordered" evidence="10">
    <location>
        <begin position="1"/>
        <end position="89"/>
    </location>
</feature>
<evidence type="ECO:0000256" key="5">
    <source>
        <dbReference type="ARBA" id="ARBA00022833"/>
    </source>
</evidence>
<evidence type="ECO:0000256" key="3">
    <source>
        <dbReference type="ARBA" id="ARBA00022737"/>
    </source>
</evidence>
<dbReference type="GO" id="GO:0008270">
    <property type="term" value="F:zinc ion binding"/>
    <property type="evidence" value="ECO:0007669"/>
    <property type="project" value="UniProtKB-KW"/>
</dbReference>
<dbReference type="HOGENOM" id="CLU_1652872_0_0_1"/>
<dbReference type="Gene3D" id="3.30.160.60">
    <property type="entry name" value="Classic Zinc Finger"/>
    <property type="match status" value="1"/>
</dbReference>
<keyword evidence="5" id="KW-0862">Zinc</keyword>
<dbReference type="InParanoid" id="A0A0C3J339"/>
<evidence type="ECO:0000259" key="11">
    <source>
        <dbReference type="PROSITE" id="PS50157"/>
    </source>
</evidence>
<evidence type="ECO:0000313" key="13">
    <source>
        <dbReference type="Proteomes" id="UP000054217"/>
    </source>
</evidence>
<dbReference type="EMBL" id="KN831976">
    <property type="protein sequence ID" value="KIO03493.1"/>
    <property type="molecule type" value="Genomic_DNA"/>
</dbReference>
<dbReference type="OrthoDB" id="6365676at2759"/>
<dbReference type="PROSITE" id="PS00028">
    <property type="entry name" value="ZINC_FINGER_C2H2_1"/>
    <property type="match status" value="2"/>
</dbReference>
<dbReference type="STRING" id="870435.A0A0C3J339"/>
<evidence type="ECO:0000256" key="10">
    <source>
        <dbReference type="SAM" id="MobiDB-lite"/>
    </source>
</evidence>
<keyword evidence="8" id="KW-0539">Nucleus</keyword>
<sequence length="160" mass="17607">MPTAYGGGFPADHFSMSSYVQPQPSSSALPMVTESDNDGGNSSSSADGSQHERRSDSLPADPPTPVTRKSRGRKVPVSEGDVSPDPTRKIKCKMCDCWFCRGEHVKRHIATLHSVAKPYACGYPTCNKTFSRRDNCKYHYDAHFKPKGKKKSGQGLKKQK</sequence>
<dbReference type="InterPro" id="IPR036236">
    <property type="entry name" value="Znf_C2H2_sf"/>
</dbReference>
<dbReference type="Proteomes" id="UP000054217">
    <property type="component" value="Unassembled WGS sequence"/>
</dbReference>
<evidence type="ECO:0000313" key="12">
    <source>
        <dbReference type="EMBL" id="KIO03493.1"/>
    </source>
</evidence>
<keyword evidence="13" id="KW-1185">Reference proteome</keyword>
<evidence type="ECO:0000256" key="4">
    <source>
        <dbReference type="ARBA" id="ARBA00022771"/>
    </source>
</evidence>
<keyword evidence="3" id="KW-0677">Repeat</keyword>
<dbReference type="GO" id="GO:0000978">
    <property type="term" value="F:RNA polymerase II cis-regulatory region sequence-specific DNA binding"/>
    <property type="evidence" value="ECO:0007669"/>
    <property type="project" value="TreeGrafter"/>
</dbReference>